<protein>
    <recommendedName>
        <fullName evidence="3">HTH CENPB-type domain-containing protein</fullName>
    </recommendedName>
</protein>
<dbReference type="AlphaFoldDB" id="A0A9J6FE16"/>
<organism evidence="1 2">
    <name type="scientific">Haemaphysalis longicornis</name>
    <name type="common">Bush tick</name>
    <dbReference type="NCBI Taxonomy" id="44386"/>
    <lineage>
        <taxon>Eukaryota</taxon>
        <taxon>Metazoa</taxon>
        <taxon>Ecdysozoa</taxon>
        <taxon>Arthropoda</taxon>
        <taxon>Chelicerata</taxon>
        <taxon>Arachnida</taxon>
        <taxon>Acari</taxon>
        <taxon>Parasitiformes</taxon>
        <taxon>Ixodida</taxon>
        <taxon>Ixodoidea</taxon>
        <taxon>Ixodidae</taxon>
        <taxon>Haemaphysalinae</taxon>
        <taxon>Haemaphysalis</taxon>
    </lineage>
</organism>
<keyword evidence="2" id="KW-1185">Reference proteome</keyword>
<proteinExistence type="predicted"/>
<accession>A0A9J6FE16</accession>
<dbReference type="VEuPathDB" id="VectorBase:HLOH_065217"/>
<dbReference type="Proteomes" id="UP000821853">
    <property type="component" value="Chromosome 10"/>
</dbReference>
<evidence type="ECO:0000313" key="2">
    <source>
        <dbReference type="Proteomes" id="UP000821853"/>
    </source>
</evidence>
<evidence type="ECO:0000313" key="1">
    <source>
        <dbReference type="EMBL" id="KAH9364470.1"/>
    </source>
</evidence>
<sequence length="198" mass="22557">MPSYTVAKKIEVIRWHREHRKNVHQISRKFKLDRKRGKRISTISCRKAWKSKTSTGAHGTPVFREDMDDALFEREKSGGRADSNQLLSEEAVKIANSMQLGNLVASTHYINRWKQQFSIPMHHSTNESQRTSEESAVAVSTFQTSANSLRWQDYTLHNITNMDQTVRINNPVNGVNNVGGESTIRIANTRCSRRGSTS</sequence>
<gene>
    <name evidence="1" type="ORF">HPB48_021868</name>
</gene>
<name>A0A9J6FE16_HAELO</name>
<dbReference type="OrthoDB" id="3229771at2759"/>
<comment type="caution">
    <text evidence="1">The sequence shown here is derived from an EMBL/GenBank/DDBJ whole genome shotgun (WGS) entry which is preliminary data.</text>
</comment>
<evidence type="ECO:0008006" key="3">
    <source>
        <dbReference type="Google" id="ProtNLM"/>
    </source>
</evidence>
<reference evidence="1 2" key="1">
    <citation type="journal article" date="2020" name="Cell">
        <title>Large-Scale Comparative Analyses of Tick Genomes Elucidate Their Genetic Diversity and Vector Capacities.</title>
        <authorList>
            <consortium name="Tick Genome and Microbiome Consortium (TIGMIC)"/>
            <person name="Jia N."/>
            <person name="Wang J."/>
            <person name="Shi W."/>
            <person name="Du L."/>
            <person name="Sun Y."/>
            <person name="Zhan W."/>
            <person name="Jiang J.F."/>
            <person name="Wang Q."/>
            <person name="Zhang B."/>
            <person name="Ji P."/>
            <person name="Bell-Sakyi L."/>
            <person name="Cui X.M."/>
            <person name="Yuan T.T."/>
            <person name="Jiang B.G."/>
            <person name="Yang W.F."/>
            <person name="Lam T.T."/>
            <person name="Chang Q.C."/>
            <person name="Ding S.J."/>
            <person name="Wang X.J."/>
            <person name="Zhu J.G."/>
            <person name="Ruan X.D."/>
            <person name="Zhao L."/>
            <person name="Wei J.T."/>
            <person name="Ye R.Z."/>
            <person name="Que T.C."/>
            <person name="Du C.H."/>
            <person name="Zhou Y.H."/>
            <person name="Cheng J.X."/>
            <person name="Dai P.F."/>
            <person name="Guo W.B."/>
            <person name="Han X.H."/>
            <person name="Huang E.J."/>
            <person name="Li L.F."/>
            <person name="Wei W."/>
            <person name="Gao Y.C."/>
            <person name="Liu J.Z."/>
            <person name="Shao H.Z."/>
            <person name="Wang X."/>
            <person name="Wang C.C."/>
            <person name="Yang T.C."/>
            <person name="Huo Q.B."/>
            <person name="Li W."/>
            <person name="Chen H.Y."/>
            <person name="Chen S.E."/>
            <person name="Zhou L.G."/>
            <person name="Ni X.B."/>
            <person name="Tian J.H."/>
            <person name="Sheng Y."/>
            <person name="Liu T."/>
            <person name="Pan Y.S."/>
            <person name="Xia L.Y."/>
            <person name="Li J."/>
            <person name="Zhao F."/>
            <person name="Cao W.C."/>
        </authorList>
    </citation>
    <scope>NUCLEOTIDE SEQUENCE [LARGE SCALE GENOMIC DNA]</scope>
    <source>
        <strain evidence="1">HaeL-2018</strain>
    </source>
</reference>
<dbReference type="EMBL" id="JABSTR010000002">
    <property type="protein sequence ID" value="KAH9364470.1"/>
    <property type="molecule type" value="Genomic_DNA"/>
</dbReference>